<protein>
    <submittedName>
        <fullName evidence="1">Uncharacterized protein</fullName>
    </submittedName>
</protein>
<evidence type="ECO:0000313" key="1">
    <source>
        <dbReference type="EMBL" id="QHU28263.1"/>
    </source>
</evidence>
<dbReference type="AlphaFoldDB" id="A0A6C0LCE7"/>
<accession>A0A6C0LCE7</accession>
<organism evidence="1">
    <name type="scientific">viral metagenome</name>
    <dbReference type="NCBI Taxonomy" id="1070528"/>
    <lineage>
        <taxon>unclassified sequences</taxon>
        <taxon>metagenomes</taxon>
        <taxon>organismal metagenomes</taxon>
    </lineage>
</organism>
<proteinExistence type="predicted"/>
<sequence>MSQPRSVADVSYYIASQLPKDQTTFKEDMNDVLRDLSYVPPEYMTYPEYWGLLDVVMKKHIPTVKDIDCPWKQKIVDIFIGKISLPTKK</sequence>
<name>A0A6C0LCE7_9ZZZZ</name>
<reference evidence="1" key="1">
    <citation type="journal article" date="2020" name="Nature">
        <title>Giant virus diversity and host interactions through global metagenomics.</title>
        <authorList>
            <person name="Schulz F."/>
            <person name="Roux S."/>
            <person name="Paez-Espino D."/>
            <person name="Jungbluth S."/>
            <person name="Walsh D.A."/>
            <person name="Denef V.J."/>
            <person name="McMahon K.D."/>
            <person name="Konstantinidis K.T."/>
            <person name="Eloe-Fadrosh E.A."/>
            <person name="Kyrpides N.C."/>
            <person name="Woyke T."/>
        </authorList>
    </citation>
    <scope>NUCLEOTIDE SEQUENCE</scope>
    <source>
        <strain evidence="1">GVMAG-M-3300027770-73</strain>
    </source>
</reference>
<dbReference type="EMBL" id="MN740471">
    <property type="protein sequence ID" value="QHU28263.1"/>
    <property type="molecule type" value="Genomic_DNA"/>
</dbReference>